<dbReference type="EMBL" id="CP035704">
    <property type="protein sequence ID" value="QBB69839.1"/>
    <property type="molecule type" value="Genomic_DNA"/>
</dbReference>
<feature type="binding site" evidence="4">
    <location>
        <position position="205"/>
    </location>
    <ligand>
        <name>pyruvate</name>
        <dbReference type="ChEBI" id="CHEBI:15361"/>
    </ligand>
</feature>
<comment type="similarity">
    <text evidence="2">Belongs to the DapA family.</text>
</comment>
<accession>A0A411HH65</accession>
<dbReference type="Proteomes" id="UP000291562">
    <property type="component" value="Chromosome"/>
</dbReference>
<dbReference type="SMART" id="SM01130">
    <property type="entry name" value="DHDPS"/>
    <property type="match status" value="1"/>
</dbReference>
<organism evidence="5 6">
    <name type="scientific">Pseudolysobacter antarcticus</name>
    <dbReference type="NCBI Taxonomy" id="2511995"/>
    <lineage>
        <taxon>Bacteria</taxon>
        <taxon>Pseudomonadati</taxon>
        <taxon>Pseudomonadota</taxon>
        <taxon>Gammaproteobacteria</taxon>
        <taxon>Lysobacterales</taxon>
        <taxon>Rhodanobacteraceae</taxon>
        <taxon>Pseudolysobacter</taxon>
    </lineage>
</organism>
<gene>
    <name evidence="5" type="ORF">ELE36_05345</name>
</gene>
<evidence type="ECO:0000313" key="5">
    <source>
        <dbReference type="EMBL" id="QBB69839.1"/>
    </source>
</evidence>
<keyword evidence="6" id="KW-1185">Reference proteome</keyword>
<dbReference type="Gene3D" id="3.20.20.70">
    <property type="entry name" value="Aldolase class I"/>
    <property type="match status" value="1"/>
</dbReference>
<name>A0A411HH65_9GAMM</name>
<feature type="active site" description="Schiff-base intermediate with substrate" evidence="3">
    <location>
        <position position="163"/>
    </location>
</feature>
<dbReference type="PANTHER" id="PTHR12128">
    <property type="entry name" value="DIHYDRODIPICOLINATE SYNTHASE"/>
    <property type="match status" value="1"/>
</dbReference>
<dbReference type="KEGG" id="xbc:ELE36_05345"/>
<dbReference type="GO" id="GO:0008840">
    <property type="term" value="F:4-hydroxy-tetrahydrodipicolinate synthase activity"/>
    <property type="evidence" value="ECO:0007669"/>
    <property type="project" value="TreeGrafter"/>
</dbReference>
<dbReference type="CDD" id="cd00408">
    <property type="entry name" value="DHDPS-like"/>
    <property type="match status" value="1"/>
</dbReference>
<evidence type="ECO:0000256" key="1">
    <source>
        <dbReference type="ARBA" id="ARBA00023239"/>
    </source>
</evidence>
<dbReference type="SUPFAM" id="SSF51569">
    <property type="entry name" value="Aldolase"/>
    <property type="match status" value="1"/>
</dbReference>
<dbReference type="PRINTS" id="PR00146">
    <property type="entry name" value="DHPICSNTHASE"/>
</dbReference>
<feature type="active site" description="Proton donor/acceptor" evidence="3">
    <location>
        <position position="134"/>
    </location>
</feature>
<dbReference type="InterPro" id="IPR002220">
    <property type="entry name" value="DapA-like"/>
</dbReference>
<keyword evidence="1 2" id="KW-0456">Lyase</keyword>
<dbReference type="PANTHER" id="PTHR12128:SF72">
    <property type="entry name" value="DIHYDRODIPICOLINATE SYNTHASE"/>
    <property type="match status" value="1"/>
</dbReference>
<evidence type="ECO:0000256" key="4">
    <source>
        <dbReference type="PIRSR" id="PIRSR001365-2"/>
    </source>
</evidence>
<dbReference type="PIRSF" id="PIRSF001365">
    <property type="entry name" value="DHDPS"/>
    <property type="match status" value="1"/>
</dbReference>
<dbReference type="OrthoDB" id="199953at2"/>
<sequence>MSVNFLGVMPAITTKFNADLSIDHDFVREHVQWLVQHGGTAIIPCGSLGEGATLSFDEKIALIKTCVAAVDVPVIPGIAATSTADAVQLAQAAHAAGARGLMVLPPYLYVSDWREMKAHMSAVISATPLPCILYNNPVAYKTDFLPEQIAELATEHVNLAAVKESSTDVRRISWIRALLGDRLAIGVGVDDVLVEGVAAGAQFWIAGLVNAFPAESVRLYDLARAGRHDEAFALYRWFLPLLRMDTVPKFVQLIKLVQAKVGMGSEIVRAPRLLLSGAERATAEAEIATALATLPTLQNLAGTE</sequence>
<evidence type="ECO:0000256" key="3">
    <source>
        <dbReference type="PIRSR" id="PIRSR001365-1"/>
    </source>
</evidence>
<proteinExistence type="inferred from homology"/>
<dbReference type="Pfam" id="PF00701">
    <property type="entry name" value="DHDPS"/>
    <property type="match status" value="1"/>
</dbReference>
<dbReference type="InterPro" id="IPR013785">
    <property type="entry name" value="Aldolase_TIM"/>
</dbReference>
<evidence type="ECO:0000313" key="6">
    <source>
        <dbReference type="Proteomes" id="UP000291562"/>
    </source>
</evidence>
<dbReference type="AlphaFoldDB" id="A0A411HH65"/>
<reference evidence="5 6" key="1">
    <citation type="submission" date="2019-01" db="EMBL/GenBank/DDBJ databases">
        <title>Pseudolysobacter antarctica gen. nov., sp. nov., isolated from Fildes Peninsula, Antarctica.</title>
        <authorList>
            <person name="Wei Z."/>
            <person name="Peng F."/>
        </authorList>
    </citation>
    <scope>NUCLEOTIDE SEQUENCE [LARGE SCALE GENOMIC DNA]</scope>
    <source>
        <strain evidence="5 6">AQ6-296</strain>
    </source>
</reference>
<dbReference type="RefSeq" id="WP_129832099.1">
    <property type="nucleotide sequence ID" value="NZ_CP035704.1"/>
</dbReference>
<evidence type="ECO:0000256" key="2">
    <source>
        <dbReference type="PIRNR" id="PIRNR001365"/>
    </source>
</evidence>
<protein>
    <submittedName>
        <fullName evidence="5">Dihydrodipicolinate synthase family protein</fullName>
    </submittedName>
</protein>